<dbReference type="AlphaFoldDB" id="A0A4Y7SJ44"/>
<sequence>MKVEWAKARAWKLRWDEEFRILLEEMQRMVVYLRWKANWWLSQAGHHTRSIDPTVLVGVRAYAHKQAAMLECLATSSVDTWTPVL</sequence>
<accession>A0A4Y7SJ44</accession>
<dbReference type="Proteomes" id="UP000298030">
    <property type="component" value="Unassembled WGS sequence"/>
</dbReference>
<name>A0A4Y7SJ44_COPMI</name>
<protein>
    <submittedName>
        <fullName evidence="1">Uncharacterized protein</fullName>
    </submittedName>
</protein>
<evidence type="ECO:0000313" key="1">
    <source>
        <dbReference type="EMBL" id="TEB21614.1"/>
    </source>
</evidence>
<reference evidence="1 2" key="1">
    <citation type="journal article" date="2019" name="Nat. Ecol. Evol.">
        <title>Megaphylogeny resolves global patterns of mushroom evolution.</title>
        <authorList>
            <person name="Varga T."/>
            <person name="Krizsan K."/>
            <person name="Foldi C."/>
            <person name="Dima B."/>
            <person name="Sanchez-Garcia M."/>
            <person name="Sanchez-Ramirez S."/>
            <person name="Szollosi G.J."/>
            <person name="Szarkandi J.G."/>
            <person name="Papp V."/>
            <person name="Albert L."/>
            <person name="Andreopoulos W."/>
            <person name="Angelini C."/>
            <person name="Antonin V."/>
            <person name="Barry K.W."/>
            <person name="Bougher N.L."/>
            <person name="Buchanan P."/>
            <person name="Buyck B."/>
            <person name="Bense V."/>
            <person name="Catcheside P."/>
            <person name="Chovatia M."/>
            <person name="Cooper J."/>
            <person name="Damon W."/>
            <person name="Desjardin D."/>
            <person name="Finy P."/>
            <person name="Geml J."/>
            <person name="Haridas S."/>
            <person name="Hughes K."/>
            <person name="Justo A."/>
            <person name="Karasinski D."/>
            <person name="Kautmanova I."/>
            <person name="Kiss B."/>
            <person name="Kocsube S."/>
            <person name="Kotiranta H."/>
            <person name="LaButti K.M."/>
            <person name="Lechner B.E."/>
            <person name="Liimatainen K."/>
            <person name="Lipzen A."/>
            <person name="Lukacs Z."/>
            <person name="Mihaltcheva S."/>
            <person name="Morgado L.N."/>
            <person name="Niskanen T."/>
            <person name="Noordeloos M.E."/>
            <person name="Ohm R.A."/>
            <person name="Ortiz-Santana B."/>
            <person name="Ovrebo C."/>
            <person name="Racz N."/>
            <person name="Riley R."/>
            <person name="Savchenko A."/>
            <person name="Shiryaev A."/>
            <person name="Soop K."/>
            <person name="Spirin V."/>
            <person name="Szebenyi C."/>
            <person name="Tomsovsky M."/>
            <person name="Tulloss R.E."/>
            <person name="Uehling J."/>
            <person name="Grigoriev I.V."/>
            <person name="Vagvolgyi C."/>
            <person name="Papp T."/>
            <person name="Martin F.M."/>
            <person name="Miettinen O."/>
            <person name="Hibbett D.S."/>
            <person name="Nagy L.G."/>
        </authorList>
    </citation>
    <scope>NUCLEOTIDE SEQUENCE [LARGE SCALE GENOMIC DNA]</scope>
    <source>
        <strain evidence="1 2">FP101781</strain>
    </source>
</reference>
<evidence type="ECO:0000313" key="2">
    <source>
        <dbReference type="Proteomes" id="UP000298030"/>
    </source>
</evidence>
<proteinExistence type="predicted"/>
<dbReference type="OrthoDB" id="3232711at2759"/>
<organism evidence="1 2">
    <name type="scientific">Coprinellus micaceus</name>
    <name type="common">Glistening ink-cap mushroom</name>
    <name type="synonym">Coprinus micaceus</name>
    <dbReference type="NCBI Taxonomy" id="71717"/>
    <lineage>
        <taxon>Eukaryota</taxon>
        <taxon>Fungi</taxon>
        <taxon>Dikarya</taxon>
        <taxon>Basidiomycota</taxon>
        <taxon>Agaricomycotina</taxon>
        <taxon>Agaricomycetes</taxon>
        <taxon>Agaricomycetidae</taxon>
        <taxon>Agaricales</taxon>
        <taxon>Agaricineae</taxon>
        <taxon>Psathyrellaceae</taxon>
        <taxon>Coprinellus</taxon>
    </lineage>
</organism>
<keyword evidence="2" id="KW-1185">Reference proteome</keyword>
<comment type="caution">
    <text evidence="1">The sequence shown here is derived from an EMBL/GenBank/DDBJ whole genome shotgun (WGS) entry which is preliminary data.</text>
</comment>
<gene>
    <name evidence="1" type="ORF">FA13DRAFT_1587498</name>
</gene>
<dbReference type="EMBL" id="QPFP01000106">
    <property type="protein sequence ID" value="TEB21614.1"/>
    <property type="molecule type" value="Genomic_DNA"/>
</dbReference>
<dbReference type="STRING" id="71717.A0A4Y7SJ44"/>
<feature type="non-terminal residue" evidence="1">
    <location>
        <position position="85"/>
    </location>
</feature>